<sequence length="467" mass="52672">MAKKRSWFNLVRRLFTPETQSKREKVDNFSPLSYLSVSVKMRDLMYYGNDHQDRGRKWVFFGKFKVKSRLASIAAPASPPTKRTPLVEAEEEQSKHALSVALATAAAAEAAVAAAQAAAEVVLITGAPHSISKCEKETDHLGIKVEPDAPHSTYQCARKIKELAAIKIQAAFRGYLARKALRALKGIVKLQAIIRGRNVRRQAMTTLKCLQSIVNLQSQMDLNSERRWDSSLLTKEEADASFLSKKEAAMKRERIREYWFNRRNSAEAERNKTSGRWRYWLDNWVDTQVVKSKELEDLDSVLTSNPKPRVEYRGKQIKLRGLQRLYHHEGIVSPVSAPRKSFHRKQYSLGEDSFSRSPVVPPYMAATESAKAKSRSVSSPKKLSRPGSFDAYSGSYSPCKNKLSLISSTTKEVPSSARYGRPSAYQQRSPSLKGLPVPVKCNRPTLKDLSFDSDCSLKTWDQQSSLR</sequence>
<evidence type="ECO:0000259" key="8">
    <source>
        <dbReference type="Pfam" id="PF13178"/>
    </source>
</evidence>
<evidence type="ECO:0000313" key="10">
    <source>
        <dbReference type="Proteomes" id="UP001314170"/>
    </source>
</evidence>
<dbReference type="AlphaFoldDB" id="A0AAV1RV11"/>
<dbReference type="CDD" id="cd23767">
    <property type="entry name" value="IQCD"/>
    <property type="match status" value="1"/>
</dbReference>
<dbReference type="Proteomes" id="UP001314170">
    <property type="component" value="Unassembled WGS sequence"/>
</dbReference>
<feature type="domain" description="DUF4005" evidence="8">
    <location>
        <begin position="352"/>
        <end position="422"/>
    </location>
</feature>
<dbReference type="SMART" id="SM00015">
    <property type="entry name" value="IQ"/>
    <property type="match status" value="2"/>
</dbReference>
<keyword evidence="10" id="KW-1185">Reference proteome</keyword>
<evidence type="ECO:0000256" key="2">
    <source>
        <dbReference type="ARBA" id="ARBA00022490"/>
    </source>
</evidence>
<comment type="caution">
    <text evidence="9">The sequence shown here is derived from an EMBL/GenBank/DDBJ whole genome shotgun (WGS) entry which is preliminary data.</text>
</comment>
<organism evidence="9 10">
    <name type="scientific">Dovyalis caffra</name>
    <dbReference type="NCBI Taxonomy" id="77055"/>
    <lineage>
        <taxon>Eukaryota</taxon>
        <taxon>Viridiplantae</taxon>
        <taxon>Streptophyta</taxon>
        <taxon>Embryophyta</taxon>
        <taxon>Tracheophyta</taxon>
        <taxon>Spermatophyta</taxon>
        <taxon>Magnoliopsida</taxon>
        <taxon>eudicotyledons</taxon>
        <taxon>Gunneridae</taxon>
        <taxon>Pentapetalae</taxon>
        <taxon>rosids</taxon>
        <taxon>fabids</taxon>
        <taxon>Malpighiales</taxon>
        <taxon>Salicaceae</taxon>
        <taxon>Flacourtieae</taxon>
        <taxon>Dovyalis</taxon>
    </lineage>
</organism>
<keyword evidence="3" id="KW-0677">Repeat</keyword>
<dbReference type="GO" id="GO:0005737">
    <property type="term" value="C:cytoplasm"/>
    <property type="evidence" value="ECO:0007669"/>
    <property type="project" value="UniProtKB-SubCell"/>
</dbReference>
<feature type="region of interest" description="Disordered" evidence="7">
    <location>
        <begin position="366"/>
        <end position="389"/>
    </location>
</feature>
<dbReference type="Gene3D" id="1.20.5.190">
    <property type="match status" value="1"/>
</dbReference>
<evidence type="ECO:0000256" key="6">
    <source>
        <dbReference type="ARBA" id="ARBA00024378"/>
    </source>
</evidence>
<proteinExistence type="inferred from homology"/>
<dbReference type="EMBL" id="CAWUPB010001157">
    <property type="protein sequence ID" value="CAK7339362.1"/>
    <property type="molecule type" value="Genomic_DNA"/>
</dbReference>
<accession>A0AAV1RV11</accession>
<feature type="region of interest" description="Disordered" evidence="7">
    <location>
        <begin position="410"/>
        <end position="438"/>
    </location>
</feature>
<dbReference type="InterPro" id="IPR025064">
    <property type="entry name" value="DUF4005"/>
</dbReference>
<evidence type="ECO:0000256" key="3">
    <source>
        <dbReference type="ARBA" id="ARBA00022737"/>
    </source>
</evidence>
<comment type="subcellular location">
    <subcellularLocation>
        <location evidence="1">Cytoplasm</location>
    </subcellularLocation>
</comment>
<evidence type="ECO:0000256" key="1">
    <source>
        <dbReference type="ARBA" id="ARBA00004496"/>
    </source>
</evidence>
<dbReference type="GO" id="GO:0005516">
    <property type="term" value="F:calmodulin binding"/>
    <property type="evidence" value="ECO:0007669"/>
    <property type="project" value="UniProtKB-KW"/>
</dbReference>
<evidence type="ECO:0000256" key="7">
    <source>
        <dbReference type="SAM" id="MobiDB-lite"/>
    </source>
</evidence>
<gene>
    <name evidence="9" type="ORF">DCAF_LOCUS14413</name>
</gene>
<evidence type="ECO:0000256" key="5">
    <source>
        <dbReference type="ARBA" id="ARBA00024341"/>
    </source>
</evidence>
<dbReference type="PANTHER" id="PTHR32295:SF41">
    <property type="entry name" value="PROTEIN IQ-DOMAIN 11"/>
    <property type="match status" value="1"/>
</dbReference>
<dbReference type="FunFam" id="1.20.5.190:FF:000062">
    <property type="entry name" value="IQ-domain 11"/>
    <property type="match status" value="1"/>
</dbReference>
<dbReference type="PANTHER" id="PTHR32295">
    <property type="entry name" value="IQ-DOMAIN 5-RELATED"/>
    <property type="match status" value="1"/>
</dbReference>
<protein>
    <recommendedName>
        <fullName evidence="8">DUF4005 domain-containing protein</fullName>
    </recommendedName>
</protein>
<evidence type="ECO:0000313" key="9">
    <source>
        <dbReference type="EMBL" id="CAK7339362.1"/>
    </source>
</evidence>
<dbReference type="Pfam" id="PF13178">
    <property type="entry name" value="DUF4005"/>
    <property type="match status" value="1"/>
</dbReference>
<comment type="subunit">
    <text evidence="6">Binds to multiple calmodulin (CaM) in the presence of Ca(2+) and CaM-like proteins.</text>
</comment>
<reference evidence="9 10" key="1">
    <citation type="submission" date="2024-01" db="EMBL/GenBank/DDBJ databases">
        <authorList>
            <person name="Waweru B."/>
        </authorList>
    </citation>
    <scope>NUCLEOTIDE SEQUENCE [LARGE SCALE GENOMIC DNA]</scope>
</reference>
<name>A0AAV1RV11_9ROSI</name>
<keyword evidence="2" id="KW-0963">Cytoplasm</keyword>
<dbReference type="Pfam" id="PF00612">
    <property type="entry name" value="IQ"/>
    <property type="match status" value="2"/>
</dbReference>
<comment type="similarity">
    <text evidence="5">Belongs to the IQD family.</text>
</comment>
<keyword evidence="4" id="KW-0112">Calmodulin-binding</keyword>
<dbReference type="InterPro" id="IPR000048">
    <property type="entry name" value="IQ_motif_EF-hand-BS"/>
</dbReference>
<evidence type="ECO:0000256" key="4">
    <source>
        <dbReference type="ARBA" id="ARBA00022860"/>
    </source>
</evidence>
<dbReference type="PROSITE" id="PS50096">
    <property type="entry name" value="IQ"/>
    <property type="match status" value="2"/>
</dbReference>